<dbReference type="GO" id="GO:0003825">
    <property type="term" value="F:alpha,alpha-trehalose-phosphate synthase (UDP-forming) activity"/>
    <property type="evidence" value="ECO:0007669"/>
    <property type="project" value="UniProtKB-EC"/>
</dbReference>
<dbReference type="EMBL" id="JACGCM010001193">
    <property type="protein sequence ID" value="KAF6159460.1"/>
    <property type="molecule type" value="Genomic_DNA"/>
</dbReference>
<dbReference type="GO" id="GO:0005829">
    <property type="term" value="C:cytosol"/>
    <property type="evidence" value="ECO:0007669"/>
    <property type="project" value="TreeGrafter"/>
</dbReference>
<comment type="similarity">
    <text evidence="1">In the N-terminal section; belongs to the glycosyltransferase 20 family.</text>
</comment>
<evidence type="ECO:0000256" key="5">
    <source>
        <dbReference type="ARBA" id="ARBA00022679"/>
    </source>
</evidence>
<dbReference type="PANTHER" id="PTHR10788:SF106">
    <property type="entry name" value="BCDNA.GH08860"/>
    <property type="match status" value="1"/>
</dbReference>
<dbReference type="AlphaFoldDB" id="A0A7J7MXF2"/>
<keyword evidence="5" id="KW-0808">Transferase</keyword>
<evidence type="ECO:0000313" key="9">
    <source>
        <dbReference type="Proteomes" id="UP000541444"/>
    </source>
</evidence>
<dbReference type="Proteomes" id="UP000541444">
    <property type="component" value="Unassembled WGS sequence"/>
</dbReference>
<dbReference type="SUPFAM" id="SSF53756">
    <property type="entry name" value="UDP-Glycosyltransferase/glycogen phosphorylase"/>
    <property type="match status" value="1"/>
</dbReference>
<dbReference type="PANTHER" id="PTHR10788">
    <property type="entry name" value="TREHALOSE-6-PHOSPHATE SYNTHASE"/>
    <property type="match status" value="1"/>
</dbReference>
<reference evidence="8 9" key="1">
    <citation type="journal article" date="2020" name="IScience">
        <title>Genome Sequencing of the Endangered Kingdonia uniflora (Circaeasteraceae, Ranunculales) Reveals Potential Mechanisms of Evolutionary Specialization.</title>
        <authorList>
            <person name="Sun Y."/>
            <person name="Deng T."/>
            <person name="Zhang A."/>
            <person name="Moore M.J."/>
            <person name="Landis J.B."/>
            <person name="Lin N."/>
            <person name="Zhang H."/>
            <person name="Zhang X."/>
            <person name="Huang J."/>
            <person name="Zhang X."/>
            <person name="Sun H."/>
            <person name="Wang H."/>
        </authorList>
    </citation>
    <scope>NUCLEOTIDE SEQUENCE [LARGE SCALE GENOMIC DNA]</scope>
    <source>
        <strain evidence="8">TB1705</strain>
        <tissue evidence="8">Leaf</tissue>
    </source>
</reference>
<accession>A0A7J7MXF2</accession>
<evidence type="ECO:0000256" key="7">
    <source>
        <dbReference type="SAM" id="MobiDB-lite"/>
    </source>
</evidence>
<comment type="catalytic activity">
    <reaction evidence="6">
        <text>D-glucose 6-phosphate + UDP-alpha-D-glucose = alpha,alpha-trehalose 6-phosphate + UDP + H(+)</text>
        <dbReference type="Rhea" id="RHEA:18889"/>
        <dbReference type="ChEBI" id="CHEBI:15378"/>
        <dbReference type="ChEBI" id="CHEBI:58223"/>
        <dbReference type="ChEBI" id="CHEBI:58429"/>
        <dbReference type="ChEBI" id="CHEBI:58885"/>
        <dbReference type="ChEBI" id="CHEBI:61548"/>
        <dbReference type="EC" id="2.4.1.15"/>
    </reaction>
</comment>
<keyword evidence="9" id="KW-1185">Reference proteome</keyword>
<protein>
    <recommendedName>
        <fullName evidence="3">alpha,alpha-trehalose-phosphate synthase (UDP-forming)</fullName>
        <ecNumber evidence="3">2.4.1.15</ecNumber>
    </recommendedName>
</protein>
<dbReference type="OrthoDB" id="755951at2759"/>
<dbReference type="FunFam" id="3.40.50.2000:FF:000039">
    <property type="entry name" value="alpha,alpha-trehalose-phosphate synthase [UDP-forming] 1-like"/>
    <property type="match status" value="1"/>
</dbReference>
<keyword evidence="4" id="KW-0328">Glycosyltransferase</keyword>
<evidence type="ECO:0000256" key="6">
    <source>
        <dbReference type="ARBA" id="ARBA00048039"/>
    </source>
</evidence>
<dbReference type="NCBIfam" id="TIGR00685">
    <property type="entry name" value="T6PP"/>
    <property type="match status" value="1"/>
</dbReference>
<dbReference type="SUPFAM" id="SSF56784">
    <property type="entry name" value="HAD-like"/>
    <property type="match status" value="1"/>
</dbReference>
<dbReference type="NCBIfam" id="NF011071">
    <property type="entry name" value="PRK14501.1"/>
    <property type="match status" value="1"/>
</dbReference>
<feature type="region of interest" description="Disordered" evidence="7">
    <location>
        <begin position="836"/>
        <end position="889"/>
    </location>
</feature>
<dbReference type="CDD" id="cd03788">
    <property type="entry name" value="GT20_TPS"/>
    <property type="match status" value="1"/>
</dbReference>
<dbReference type="EC" id="2.4.1.15" evidence="3"/>
<gene>
    <name evidence="8" type="ORF">GIB67_032231</name>
</gene>
<dbReference type="GO" id="GO:0005992">
    <property type="term" value="P:trehalose biosynthetic process"/>
    <property type="evidence" value="ECO:0007669"/>
    <property type="project" value="InterPro"/>
</dbReference>
<comment type="similarity">
    <text evidence="2">In the C-terminal section; belongs to the trehalose phosphatase family.</text>
</comment>
<dbReference type="FunFam" id="3.40.50.2000:FF:000046">
    <property type="entry name" value="alpha,alpha-trehalose-phosphate synthase [UDP-forming] 1"/>
    <property type="match status" value="1"/>
</dbReference>
<name>A0A7J7MXF2_9MAGN</name>
<sequence length="935" mass="105529">MPGNKYNRNPSSIPTTRLERLLRERELRKFNRTFHPNEENSDLIREDELFERELTLRESDSWGLLDEEELLDASAASKVLIKGLEKQGRRPYKQRLLVVANRLPVSAVRKGEDSWSLEISAGGLVSALLGVKEFEAKWIGWAGVNVPDEIGQRALTKALAEKRCIPVFLDEEIVHQYYNGYCNNILWPLFHYLGLPQEDRLATTRSFQSQFDAYKKANQMFADVVNEHYEEGDVVWCHDYHLMFLPKCLKEYNSSMKVGWFLHTPFPSSEIHRTLPSRSDLLRSVLAADLVGFHTYDYARHFVSACTRILGLEGTPEGVEDQGKLTRVAAFPIGIDSDRFIRALEVPQVQEHIKELKERFAGRKVMLGVDRLDMIKGIPQKILAFEKFLEENSSWRDQVVLLQIAVPTRTDVPEYQKLTSQVHEIVGRINGRFGTLTAVPIHHLDRSLDFYALCALYAVTDIALVTSLRDGMNLVSYEFVACQASKKGVLILSEFAGAAQSLGAGAILVNPWNITEVASSIGYALNMPADEREKRHRHNFMHVTAHTAQEWAETFVSELNDTIVEAQLRTRQVPPILPVKVAVERYLLSRNRLLILGFNATLTELVDTPGRRGHDQIKEMELKLHPELKEPLRNLCNDPKTTIVVLSGSDRSVLDDNFGEYNMWLAAEHGMFLRPTNGDWMTTMPEHLNMDWVDSVKHVFEYFTERTPRSHFELRETSLVWNYKYADVEFGRLQARDLLQHLWTGPISNAAVDVVQGSRTVEVRSVGVTKGAAIDRILGEIVHSKCMVTPIDYVLCIGHFLGKDEDIYAFFEPELPAEAACTARTKLADAVKTSVEGRSMTIQTPPKTGSKGSHGRTSRSNSVNMEKRSSSGSGGWRSPQERVSKSEGSSVLDLKGENYFSCAVGRARSNARYLLGSLDDVVSYIKELATAASSN</sequence>
<dbReference type="InterPro" id="IPR012766">
    <property type="entry name" value="Trehalose_OtsA"/>
</dbReference>
<dbReference type="GO" id="GO:0004805">
    <property type="term" value="F:trehalose-phosphatase activity"/>
    <property type="evidence" value="ECO:0007669"/>
    <property type="project" value="TreeGrafter"/>
</dbReference>
<organism evidence="8 9">
    <name type="scientific">Kingdonia uniflora</name>
    <dbReference type="NCBI Taxonomy" id="39325"/>
    <lineage>
        <taxon>Eukaryota</taxon>
        <taxon>Viridiplantae</taxon>
        <taxon>Streptophyta</taxon>
        <taxon>Embryophyta</taxon>
        <taxon>Tracheophyta</taxon>
        <taxon>Spermatophyta</taxon>
        <taxon>Magnoliopsida</taxon>
        <taxon>Ranunculales</taxon>
        <taxon>Circaeasteraceae</taxon>
        <taxon>Kingdonia</taxon>
    </lineage>
</organism>
<evidence type="ECO:0000256" key="1">
    <source>
        <dbReference type="ARBA" id="ARBA00005409"/>
    </source>
</evidence>
<dbReference type="InterPro" id="IPR001830">
    <property type="entry name" value="Glyco_trans_20"/>
</dbReference>
<dbReference type="Pfam" id="PF00982">
    <property type="entry name" value="Glyco_transf_20"/>
    <property type="match status" value="1"/>
</dbReference>
<dbReference type="Gene3D" id="3.40.50.2000">
    <property type="entry name" value="Glycogen Phosphorylase B"/>
    <property type="match status" value="2"/>
</dbReference>
<dbReference type="NCBIfam" id="TIGR02400">
    <property type="entry name" value="trehalose_OtsA"/>
    <property type="match status" value="1"/>
</dbReference>
<dbReference type="CDD" id="cd01627">
    <property type="entry name" value="HAD_TPP"/>
    <property type="match status" value="1"/>
</dbReference>
<evidence type="ECO:0000256" key="3">
    <source>
        <dbReference type="ARBA" id="ARBA00012538"/>
    </source>
</evidence>
<dbReference type="FunFam" id="3.30.70.1020:FF:000001">
    <property type="entry name" value="Alpha,alpha-trehalose-phosphate synthase [UDP-forming] 1"/>
    <property type="match status" value="1"/>
</dbReference>
<evidence type="ECO:0000256" key="2">
    <source>
        <dbReference type="ARBA" id="ARBA00006330"/>
    </source>
</evidence>
<dbReference type="InterPro" id="IPR036412">
    <property type="entry name" value="HAD-like_sf"/>
</dbReference>
<evidence type="ECO:0000313" key="8">
    <source>
        <dbReference type="EMBL" id="KAF6159460.1"/>
    </source>
</evidence>
<comment type="caution">
    <text evidence="8">The sequence shown here is derived from an EMBL/GenBank/DDBJ whole genome shotgun (WGS) entry which is preliminary data.</text>
</comment>
<feature type="compositionally biased region" description="Polar residues" evidence="7">
    <location>
        <begin position="840"/>
        <end position="851"/>
    </location>
</feature>
<proteinExistence type="inferred from homology"/>
<dbReference type="FunFam" id="3.40.50.1000:FF:000100">
    <property type="entry name" value="Alpha,alpha-trehalose-phosphate synthase"/>
    <property type="match status" value="1"/>
</dbReference>
<dbReference type="InterPro" id="IPR003337">
    <property type="entry name" value="Trehalose_PPase"/>
</dbReference>
<evidence type="ECO:0000256" key="4">
    <source>
        <dbReference type="ARBA" id="ARBA00022676"/>
    </source>
</evidence>
<dbReference type="Pfam" id="PF02358">
    <property type="entry name" value="Trehalose_PPase"/>
    <property type="match status" value="1"/>
</dbReference>